<protein>
    <recommendedName>
        <fullName evidence="2">Reverse transcriptase Ty1/copia-type domain-containing protein</fullName>
    </recommendedName>
</protein>
<proteinExistence type="predicted"/>
<name>A0A0H5QXQ6_9EUKA</name>
<dbReference type="PANTHER" id="PTHR11439:SF467">
    <property type="entry name" value="INTEGRASE CATALYTIC DOMAIN-CONTAINING PROTEIN"/>
    <property type="match status" value="1"/>
</dbReference>
<organism evidence="1">
    <name type="scientific">Spongospora subterranea</name>
    <dbReference type="NCBI Taxonomy" id="70186"/>
    <lineage>
        <taxon>Eukaryota</taxon>
        <taxon>Sar</taxon>
        <taxon>Rhizaria</taxon>
        <taxon>Endomyxa</taxon>
        <taxon>Phytomyxea</taxon>
        <taxon>Plasmodiophorida</taxon>
        <taxon>Plasmodiophoridae</taxon>
        <taxon>Spongospora</taxon>
    </lineage>
</organism>
<feature type="non-terminal residue" evidence="1">
    <location>
        <position position="1"/>
    </location>
</feature>
<evidence type="ECO:0008006" key="2">
    <source>
        <dbReference type="Google" id="ProtNLM"/>
    </source>
</evidence>
<reference evidence="1" key="1">
    <citation type="submission" date="2015-04" db="EMBL/GenBank/DDBJ databases">
        <title>The genome sequence of the plant pathogenic Rhizarian Plasmodiophora brassicae reveals insights in its biotrophic life cycle and the origin of chitin synthesis.</title>
        <authorList>
            <person name="Schwelm A."/>
            <person name="Fogelqvist J."/>
            <person name="Knaust A."/>
            <person name="Julke S."/>
            <person name="Lilja T."/>
            <person name="Dhandapani V."/>
            <person name="Bonilla-Rosso G."/>
            <person name="Karlsson M."/>
            <person name="Shevchenko A."/>
            <person name="Choi S.R."/>
            <person name="Kim H.G."/>
            <person name="Park J.Y."/>
            <person name="Lim Y.P."/>
            <person name="Ludwig-Muller J."/>
            <person name="Dixelius C."/>
        </authorList>
    </citation>
    <scope>NUCLEOTIDE SEQUENCE</scope>
    <source>
        <tissue evidence="1">Potato root galls</tissue>
    </source>
</reference>
<accession>A0A0H5QXQ6</accession>
<dbReference type="CDD" id="cd09272">
    <property type="entry name" value="RNase_HI_RT_Ty1"/>
    <property type="match status" value="1"/>
</dbReference>
<dbReference type="PANTHER" id="PTHR11439">
    <property type="entry name" value="GAG-POL-RELATED RETROTRANSPOSON"/>
    <property type="match status" value="1"/>
</dbReference>
<sequence>PGQTRTKLYAVHHAARFLAESSCENVMAVKRVLRYLRGSVVAGIMFRDVEIKEVIGYADADYVGSEGDSHSTSGFVFLLNGPITWVSRRQRLTAMSTTEAEIYALAEAAKEASWIRDLLVNMSLIPADSKVKLMEDNAACHALATESVI</sequence>
<dbReference type="AlphaFoldDB" id="A0A0H5QXQ6"/>
<dbReference type="EMBL" id="HACM01006288">
    <property type="protein sequence ID" value="CRZ06730.1"/>
    <property type="molecule type" value="Transcribed_RNA"/>
</dbReference>
<evidence type="ECO:0000313" key="1">
    <source>
        <dbReference type="EMBL" id="CRZ06730.1"/>
    </source>
</evidence>